<evidence type="ECO:0000259" key="3">
    <source>
        <dbReference type="Pfam" id="PF08541"/>
    </source>
</evidence>
<dbReference type="RefSeq" id="WP_066625914.1">
    <property type="nucleotide sequence ID" value="NZ_JBHSYQ010000015.1"/>
</dbReference>
<accession>A0ABW2DPB1</accession>
<comment type="caution">
    <text evidence="5">The sequence shown here is derived from an EMBL/GenBank/DDBJ whole genome shotgun (WGS) entry which is preliminary data.</text>
</comment>
<evidence type="ECO:0000256" key="1">
    <source>
        <dbReference type="ARBA" id="ARBA00022679"/>
    </source>
</evidence>
<proteinExistence type="predicted"/>
<dbReference type="SUPFAM" id="SSF53901">
    <property type="entry name" value="Thiolase-like"/>
    <property type="match status" value="1"/>
</dbReference>
<dbReference type="Pfam" id="PF08541">
    <property type="entry name" value="ACP_syn_III_C"/>
    <property type="match status" value="1"/>
</dbReference>
<dbReference type="InterPro" id="IPR016039">
    <property type="entry name" value="Thiolase-like"/>
</dbReference>
<feature type="domain" description="Beta-ketoacyl-[acyl-carrier-protein] synthase III N-terminal" evidence="4">
    <location>
        <begin position="134"/>
        <end position="201"/>
    </location>
</feature>
<dbReference type="EMBL" id="JBHSYQ010000015">
    <property type="protein sequence ID" value="MFC6999490.1"/>
    <property type="molecule type" value="Genomic_DNA"/>
</dbReference>
<evidence type="ECO:0000256" key="2">
    <source>
        <dbReference type="ARBA" id="ARBA00023315"/>
    </source>
</evidence>
<reference evidence="6" key="1">
    <citation type="journal article" date="2019" name="Int. J. Syst. Evol. Microbiol.">
        <title>The Global Catalogue of Microorganisms (GCM) 10K type strain sequencing project: providing services to taxonomists for standard genome sequencing and annotation.</title>
        <authorList>
            <consortium name="The Broad Institute Genomics Platform"/>
            <consortium name="The Broad Institute Genome Sequencing Center for Infectious Disease"/>
            <person name="Wu L."/>
            <person name="Ma J."/>
        </authorList>
    </citation>
    <scope>NUCLEOTIDE SEQUENCE [LARGE SCALE GENOMIC DNA]</scope>
    <source>
        <strain evidence="6">CGMCC 4.7393</strain>
    </source>
</reference>
<sequence length="364" mass="40256">MSSKIISSVIAGSGSFIPENIIDNSAFLGHTFLDASGQEMDSPNETIIRKFHQITGIRERRYADDNMVASDLGFGAAKNALQNADVDPETLDYIIVAHNFGDVKLNSRRVDMMPPLASRIKHRLQIANPYCVAYDLPFGCPGWLQGVIQAHYYLQSGDAKRVLVIGTETLSRVTDPHDRDSMIYSDGAGAVVLEARETEAKVGVLSHLTVSDTIVQAQWLHSSPSYNQDLDQTDLYIKMDGRKIYEYAITRVPQLVKDCITKAELTLTDIKKVLIHQANEKMDEAMLDRLFKLYGMGAKDIPSDIMPMTINTLGNNSVATLPILYDLIERGQLGEHSLEPNYDVVFTSVGAGMNANAVVYRVPS</sequence>
<protein>
    <submittedName>
        <fullName evidence="5">3-oxoacyl-ACP synthase III family protein</fullName>
    </submittedName>
</protein>
<organism evidence="5 6">
    <name type="scientific">Rufibacter roseus</name>
    <dbReference type="NCBI Taxonomy" id="1567108"/>
    <lineage>
        <taxon>Bacteria</taxon>
        <taxon>Pseudomonadati</taxon>
        <taxon>Bacteroidota</taxon>
        <taxon>Cytophagia</taxon>
        <taxon>Cytophagales</taxon>
        <taxon>Hymenobacteraceae</taxon>
        <taxon>Rufibacter</taxon>
    </lineage>
</organism>
<keyword evidence="6" id="KW-1185">Reference proteome</keyword>
<dbReference type="InterPro" id="IPR013751">
    <property type="entry name" value="ACP_syn_III_N"/>
</dbReference>
<dbReference type="Gene3D" id="3.40.47.10">
    <property type="match status" value="2"/>
</dbReference>
<dbReference type="InterPro" id="IPR013747">
    <property type="entry name" value="ACP_syn_III_C"/>
</dbReference>
<dbReference type="Proteomes" id="UP001596405">
    <property type="component" value="Unassembled WGS sequence"/>
</dbReference>
<evidence type="ECO:0000259" key="4">
    <source>
        <dbReference type="Pfam" id="PF08545"/>
    </source>
</evidence>
<dbReference type="PANTHER" id="PTHR34069">
    <property type="entry name" value="3-OXOACYL-[ACYL-CARRIER-PROTEIN] SYNTHASE 3"/>
    <property type="match status" value="1"/>
</dbReference>
<dbReference type="PANTHER" id="PTHR34069:SF3">
    <property type="entry name" value="ACYL-COA:ACYL-COA ALKYLTRANSFERASE"/>
    <property type="match status" value="1"/>
</dbReference>
<dbReference type="CDD" id="cd00830">
    <property type="entry name" value="KAS_III"/>
    <property type="match status" value="1"/>
</dbReference>
<keyword evidence="1" id="KW-0808">Transferase</keyword>
<feature type="domain" description="Beta-ketoacyl-[acyl-carrier-protein] synthase III C-terminal" evidence="3">
    <location>
        <begin position="261"/>
        <end position="361"/>
    </location>
</feature>
<gene>
    <name evidence="5" type="ORF">ACFQHR_17780</name>
</gene>
<evidence type="ECO:0000313" key="6">
    <source>
        <dbReference type="Proteomes" id="UP001596405"/>
    </source>
</evidence>
<evidence type="ECO:0000313" key="5">
    <source>
        <dbReference type="EMBL" id="MFC6999490.1"/>
    </source>
</evidence>
<dbReference type="Pfam" id="PF08545">
    <property type="entry name" value="ACP_syn_III"/>
    <property type="match status" value="1"/>
</dbReference>
<name>A0ABW2DPB1_9BACT</name>
<keyword evidence="2" id="KW-0012">Acyltransferase</keyword>